<dbReference type="PROSITE" id="PS50011">
    <property type="entry name" value="PROTEIN_KINASE_DOM"/>
    <property type="match status" value="1"/>
</dbReference>
<dbReference type="PANTHER" id="PTHR48016:SF5">
    <property type="entry name" value="MITOGEN-ACTIVATED PROTEIN KINASE KINASE KINASE 5"/>
    <property type="match status" value="1"/>
</dbReference>
<keyword evidence="6" id="KW-0732">Signal</keyword>
<accession>A0A6G1EKP4</accession>
<keyword evidence="5" id="KW-0067">ATP-binding</keyword>
<dbReference type="SUPFAM" id="SSF56112">
    <property type="entry name" value="Protein kinase-like (PK-like)"/>
    <property type="match status" value="1"/>
</dbReference>
<keyword evidence="4" id="KW-0418">Kinase</keyword>
<feature type="domain" description="Protein kinase" evidence="7">
    <location>
        <begin position="1"/>
        <end position="63"/>
    </location>
</feature>
<keyword evidence="3" id="KW-0547">Nucleotide-binding</keyword>
<evidence type="ECO:0000256" key="2">
    <source>
        <dbReference type="ARBA" id="ARBA00022679"/>
    </source>
</evidence>
<comment type="caution">
    <text evidence="8">The sequence shown here is derived from an EMBL/GenBank/DDBJ whole genome shotgun (WGS) entry which is preliminary data.</text>
</comment>
<evidence type="ECO:0000313" key="9">
    <source>
        <dbReference type="Proteomes" id="UP000479710"/>
    </source>
</evidence>
<proteinExistence type="inferred from homology"/>
<name>A0A6G1EKP4_9ORYZ</name>
<dbReference type="GO" id="GO:0004709">
    <property type="term" value="F:MAP kinase kinase kinase activity"/>
    <property type="evidence" value="ECO:0007669"/>
    <property type="project" value="TreeGrafter"/>
</dbReference>
<organism evidence="8 9">
    <name type="scientific">Oryza meyeriana var. granulata</name>
    <dbReference type="NCBI Taxonomy" id="110450"/>
    <lineage>
        <taxon>Eukaryota</taxon>
        <taxon>Viridiplantae</taxon>
        <taxon>Streptophyta</taxon>
        <taxon>Embryophyta</taxon>
        <taxon>Tracheophyta</taxon>
        <taxon>Spermatophyta</taxon>
        <taxon>Magnoliopsida</taxon>
        <taxon>Liliopsida</taxon>
        <taxon>Poales</taxon>
        <taxon>Poaceae</taxon>
        <taxon>BOP clade</taxon>
        <taxon>Oryzoideae</taxon>
        <taxon>Oryzeae</taxon>
        <taxon>Oryzinae</taxon>
        <taxon>Oryza</taxon>
        <taxon>Oryza meyeriana</taxon>
    </lineage>
</organism>
<evidence type="ECO:0000256" key="4">
    <source>
        <dbReference type="ARBA" id="ARBA00022777"/>
    </source>
</evidence>
<dbReference type="Pfam" id="PF00069">
    <property type="entry name" value="Pkinase"/>
    <property type="match status" value="1"/>
</dbReference>
<dbReference type="Proteomes" id="UP000479710">
    <property type="component" value="Unassembled WGS sequence"/>
</dbReference>
<sequence>MTGSIAATIVLQTGAALATLVNNIDYGPAIDIWSLGCTIIEMFTGEPPWSNLEGKLKSLNSKA</sequence>
<dbReference type="GO" id="GO:0005524">
    <property type="term" value="F:ATP binding"/>
    <property type="evidence" value="ECO:0007669"/>
    <property type="project" value="UniProtKB-KW"/>
</dbReference>
<reference evidence="8 9" key="1">
    <citation type="submission" date="2019-11" db="EMBL/GenBank/DDBJ databases">
        <title>Whole genome sequence of Oryza granulata.</title>
        <authorList>
            <person name="Li W."/>
        </authorList>
    </citation>
    <scope>NUCLEOTIDE SEQUENCE [LARGE SCALE GENOMIC DNA]</scope>
    <source>
        <strain evidence="9">cv. Menghai</strain>
        <tissue evidence="8">Leaf</tissue>
    </source>
</reference>
<dbReference type="InterPro" id="IPR000719">
    <property type="entry name" value="Prot_kinase_dom"/>
</dbReference>
<dbReference type="EMBL" id="SPHZ02000003">
    <property type="protein sequence ID" value="KAF0924984.1"/>
    <property type="molecule type" value="Genomic_DNA"/>
</dbReference>
<comment type="similarity">
    <text evidence="1">Belongs to the protein kinase superfamily. STE Ser/Thr protein kinase family. MAP kinase kinase kinase subfamily.</text>
</comment>
<evidence type="ECO:0000259" key="7">
    <source>
        <dbReference type="PROSITE" id="PS50011"/>
    </source>
</evidence>
<keyword evidence="2" id="KW-0808">Transferase</keyword>
<dbReference type="Gene3D" id="1.10.510.10">
    <property type="entry name" value="Transferase(Phosphotransferase) domain 1"/>
    <property type="match status" value="1"/>
</dbReference>
<keyword evidence="9" id="KW-1185">Reference proteome</keyword>
<feature type="chain" id="PRO_5026328414" description="Protein kinase domain-containing protein" evidence="6">
    <location>
        <begin position="19"/>
        <end position="63"/>
    </location>
</feature>
<dbReference type="InterPro" id="IPR050538">
    <property type="entry name" value="MAP_kinase_kinase_kinase"/>
</dbReference>
<evidence type="ECO:0000313" key="8">
    <source>
        <dbReference type="EMBL" id="KAF0924984.1"/>
    </source>
</evidence>
<evidence type="ECO:0000256" key="6">
    <source>
        <dbReference type="SAM" id="SignalP"/>
    </source>
</evidence>
<evidence type="ECO:0000256" key="5">
    <source>
        <dbReference type="ARBA" id="ARBA00022840"/>
    </source>
</evidence>
<evidence type="ECO:0000256" key="3">
    <source>
        <dbReference type="ARBA" id="ARBA00022741"/>
    </source>
</evidence>
<dbReference type="PANTHER" id="PTHR48016">
    <property type="entry name" value="MAP KINASE KINASE KINASE SSK2-RELATED-RELATED"/>
    <property type="match status" value="1"/>
</dbReference>
<dbReference type="InterPro" id="IPR011009">
    <property type="entry name" value="Kinase-like_dom_sf"/>
</dbReference>
<protein>
    <recommendedName>
        <fullName evidence="7">Protein kinase domain-containing protein</fullName>
    </recommendedName>
</protein>
<dbReference type="GO" id="GO:0005737">
    <property type="term" value="C:cytoplasm"/>
    <property type="evidence" value="ECO:0007669"/>
    <property type="project" value="TreeGrafter"/>
</dbReference>
<dbReference type="AlphaFoldDB" id="A0A6G1EKP4"/>
<dbReference type="OrthoDB" id="633533at2759"/>
<feature type="signal peptide" evidence="6">
    <location>
        <begin position="1"/>
        <end position="18"/>
    </location>
</feature>
<evidence type="ECO:0000256" key="1">
    <source>
        <dbReference type="ARBA" id="ARBA00006529"/>
    </source>
</evidence>
<gene>
    <name evidence="8" type="ORF">E2562_015047</name>
</gene>